<evidence type="ECO:0000256" key="6">
    <source>
        <dbReference type="ARBA" id="ARBA00022989"/>
    </source>
</evidence>
<dbReference type="RefSeq" id="WP_138210663.1">
    <property type="nucleotide sequence ID" value="NZ_CBCRUQ010000021.1"/>
</dbReference>
<dbReference type="Pfam" id="PF03553">
    <property type="entry name" value="Na_H_antiporter"/>
    <property type="match status" value="2"/>
</dbReference>
<dbReference type="GO" id="GO:0005886">
    <property type="term" value="C:plasma membrane"/>
    <property type="evidence" value="ECO:0007669"/>
    <property type="project" value="UniProtKB-SubCell"/>
</dbReference>
<feature type="transmembrane region" description="Helical" evidence="9">
    <location>
        <begin position="115"/>
        <end position="141"/>
    </location>
</feature>
<dbReference type="AlphaFoldDB" id="A0A4U9RMX2"/>
<name>A0A4U9RMX2_HATHI</name>
<evidence type="ECO:0000313" key="12">
    <source>
        <dbReference type="Proteomes" id="UP000308489"/>
    </source>
</evidence>
<dbReference type="EMBL" id="LR590481">
    <property type="protein sequence ID" value="VTQ93339.1"/>
    <property type="molecule type" value="Genomic_DNA"/>
</dbReference>
<keyword evidence="5 9" id="KW-0812">Transmembrane</keyword>
<proteinExistence type="inferred from homology"/>
<dbReference type="KEGG" id="hhw:NCTC503_02091"/>
<reference evidence="11 12" key="1">
    <citation type="submission" date="2019-05" db="EMBL/GenBank/DDBJ databases">
        <authorList>
            <consortium name="Pathogen Informatics"/>
        </authorList>
    </citation>
    <scope>NUCLEOTIDE SEQUENCE [LARGE SCALE GENOMIC DNA]</scope>
    <source>
        <strain evidence="11 12">NCTC503</strain>
    </source>
</reference>
<dbReference type="OrthoDB" id="9790605at2"/>
<feature type="transmembrane region" description="Helical" evidence="9">
    <location>
        <begin position="77"/>
        <end position="95"/>
    </location>
</feature>
<evidence type="ECO:0000256" key="9">
    <source>
        <dbReference type="SAM" id="Phobius"/>
    </source>
</evidence>
<evidence type="ECO:0000256" key="3">
    <source>
        <dbReference type="ARBA" id="ARBA00022449"/>
    </source>
</evidence>
<keyword evidence="4" id="KW-1003">Cell membrane</keyword>
<organism evidence="11 12">
    <name type="scientific">Hathewaya histolytica</name>
    <name type="common">Clostridium histolyticum</name>
    <dbReference type="NCBI Taxonomy" id="1498"/>
    <lineage>
        <taxon>Bacteria</taxon>
        <taxon>Bacillati</taxon>
        <taxon>Bacillota</taxon>
        <taxon>Clostridia</taxon>
        <taxon>Eubacteriales</taxon>
        <taxon>Clostridiaceae</taxon>
        <taxon>Hathewaya</taxon>
    </lineage>
</organism>
<comment type="similarity">
    <text evidence="8">Belongs to the NhaC Na(+)/H(+) (TC 2.A.35) antiporter family.</text>
</comment>
<comment type="subcellular location">
    <subcellularLocation>
        <location evidence="1">Cell membrane</location>
        <topology evidence="1">Multi-pass membrane protein</topology>
    </subcellularLocation>
</comment>
<feature type="transmembrane region" description="Helical" evidence="9">
    <location>
        <begin position="410"/>
        <end position="428"/>
    </location>
</feature>
<feature type="domain" description="Na+/H+ antiporter NhaC-like C-terminal" evidence="10">
    <location>
        <begin position="238"/>
        <end position="427"/>
    </location>
</feature>
<evidence type="ECO:0000256" key="8">
    <source>
        <dbReference type="ARBA" id="ARBA00038435"/>
    </source>
</evidence>
<feature type="transmembrane region" description="Helical" evidence="9">
    <location>
        <begin position="197"/>
        <end position="217"/>
    </location>
</feature>
<keyword evidence="3" id="KW-0050">Antiport</keyword>
<dbReference type="PANTHER" id="PTHR33451:SF5">
    <property type="entry name" value="NA+_H+ ANTIPORTER"/>
    <property type="match status" value="1"/>
</dbReference>
<dbReference type="InterPro" id="IPR052180">
    <property type="entry name" value="NhaC_Na-H+_Antiporter"/>
</dbReference>
<evidence type="ECO:0000259" key="10">
    <source>
        <dbReference type="Pfam" id="PF03553"/>
    </source>
</evidence>
<feature type="transmembrane region" description="Helical" evidence="9">
    <location>
        <begin position="153"/>
        <end position="170"/>
    </location>
</feature>
<feature type="transmembrane region" description="Helical" evidence="9">
    <location>
        <begin position="238"/>
        <end position="265"/>
    </location>
</feature>
<accession>A0A4U9RMX2</accession>
<feature type="domain" description="Na+/H+ antiporter NhaC-like C-terminal" evidence="10">
    <location>
        <begin position="21"/>
        <end position="216"/>
    </location>
</feature>
<dbReference type="GO" id="GO:0015297">
    <property type="term" value="F:antiporter activity"/>
    <property type="evidence" value="ECO:0007669"/>
    <property type="project" value="UniProtKB-KW"/>
</dbReference>
<feature type="transmembrane region" description="Helical" evidence="9">
    <location>
        <begin position="39"/>
        <end position="56"/>
    </location>
</feature>
<evidence type="ECO:0000256" key="5">
    <source>
        <dbReference type="ARBA" id="ARBA00022692"/>
    </source>
</evidence>
<evidence type="ECO:0000256" key="4">
    <source>
        <dbReference type="ARBA" id="ARBA00022475"/>
    </source>
</evidence>
<keyword evidence="6 9" id="KW-1133">Transmembrane helix</keyword>
<evidence type="ECO:0000313" key="11">
    <source>
        <dbReference type="EMBL" id="VTQ93339.1"/>
    </source>
</evidence>
<feature type="transmembrane region" description="Helical" evidence="9">
    <location>
        <begin position="285"/>
        <end position="306"/>
    </location>
</feature>
<protein>
    <submittedName>
        <fullName evidence="11">Na+/H+ antiporter family protein</fullName>
    </submittedName>
</protein>
<evidence type="ECO:0000256" key="1">
    <source>
        <dbReference type="ARBA" id="ARBA00004651"/>
    </source>
</evidence>
<dbReference type="PANTHER" id="PTHR33451">
    <property type="entry name" value="MALATE-2H(+)/NA(+)-LACTATE ANTIPORTER"/>
    <property type="match status" value="1"/>
</dbReference>
<keyword evidence="12" id="KW-1185">Reference proteome</keyword>
<gene>
    <name evidence="11" type="primary">mleN_2</name>
    <name evidence="11" type="ORF">NCTC503_02091</name>
</gene>
<feature type="transmembrane region" description="Helical" evidence="9">
    <location>
        <begin position="327"/>
        <end position="357"/>
    </location>
</feature>
<keyword evidence="7 9" id="KW-0472">Membrane</keyword>
<evidence type="ECO:0000256" key="2">
    <source>
        <dbReference type="ARBA" id="ARBA00022448"/>
    </source>
</evidence>
<keyword evidence="2" id="KW-0813">Transport</keyword>
<dbReference type="Proteomes" id="UP000308489">
    <property type="component" value="Chromosome 1"/>
</dbReference>
<evidence type="ECO:0000256" key="7">
    <source>
        <dbReference type="ARBA" id="ARBA00023136"/>
    </source>
</evidence>
<dbReference type="InterPro" id="IPR018461">
    <property type="entry name" value="Na/H_Antiport_NhaC-like_C"/>
</dbReference>
<feature type="transmembrane region" description="Helical" evidence="9">
    <location>
        <begin position="12"/>
        <end position="33"/>
    </location>
</feature>
<sequence length="447" mass="47432">MSIGKGKNSKGNPIALLPMLVFLVLYLATSIITADFYKMPVIIALLAACIVAFIMNRKESIDTKLELFAKGAGNLDIIIMILIFIFSGAFASVAKSMGSVESTVNIGLKFLPSNILIAGVFLISCFISLSIGTSMGTIAALAPIALGIAEKIGVSNALAIGAVVGGSMFGDNLSMLSDTTIAAVRTQGTNLKEKFKINLYMVIPSVIITTMILIFMTKGAKVNLTGNYEYSLIKVVPYIVVLVGALSGINVLTVLVTGVGLAGIIGLATKSFGVWEFLKAANEGILGMSELIIISMLVAGLVQIISHNGGIDYMLYIISKNMKSRRGAELGIAFLVSLVNLCTANNTVSIVITGSIAKNVSEEYGISPAKTASILDIFSNAVQGIIPYGAQLLLASTLSKISPIEIMRYLHYPYLMCIVSVICIIVGFPKDKNTKLNEKTEKFSIVK</sequence>